<evidence type="ECO:0000313" key="7">
    <source>
        <dbReference type="EMBL" id="KIW05866.1"/>
    </source>
</evidence>
<keyword evidence="4" id="KW-0560">Oxidoreductase</keyword>
<dbReference type="Gene3D" id="6.10.140.1160">
    <property type="match status" value="1"/>
</dbReference>
<proteinExistence type="inferred from homology"/>
<dbReference type="Gene3D" id="3.30.465.10">
    <property type="match status" value="1"/>
</dbReference>
<dbReference type="EMBL" id="KN847536">
    <property type="protein sequence ID" value="KIW05866.1"/>
    <property type="molecule type" value="Genomic_DNA"/>
</dbReference>
<organism evidence="7 8">
    <name type="scientific">Verruconis gallopava</name>
    <dbReference type="NCBI Taxonomy" id="253628"/>
    <lineage>
        <taxon>Eukaryota</taxon>
        <taxon>Fungi</taxon>
        <taxon>Dikarya</taxon>
        <taxon>Ascomycota</taxon>
        <taxon>Pezizomycotina</taxon>
        <taxon>Dothideomycetes</taxon>
        <taxon>Pleosporomycetidae</taxon>
        <taxon>Venturiales</taxon>
        <taxon>Sympoventuriaceae</taxon>
        <taxon>Verruconis</taxon>
    </lineage>
</organism>
<dbReference type="InterPro" id="IPR050416">
    <property type="entry name" value="FAD-linked_Oxidoreductase"/>
</dbReference>
<keyword evidence="8" id="KW-1185">Reference proteome</keyword>
<dbReference type="SUPFAM" id="SSF56176">
    <property type="entry name" value="FAD-binding/transporter-associated domain-like"/>
    <property type="match status" value="1"/>
</dbReference>
<dbReference type="VEuPathDB" id="FungiDB:PV09_03067"/>
<name>A0A0D1XT19_9PEZI</name>
<evidence type="ECO:0000256" key="2">
    <source>
        <dbReference type="ARBA" id="ARBA00022630"/>
    </source>
</evidence>
<dbReference type="InterPro" id="IPR012951">
    <property type="entry name" value="BBE"/>
</dbReference>
<dbReference type="OrthoDB" id="415825at2759"/>
<dbReference type="GeneID" id="27311040"/>
<evidence type="ECO:0000256" key="3">
    <source>
        <dbReference type="ARBA" id="ARBA00022827"/>
    </source>
</evidence>
<dbReference type="InParanoid" id="A0A0D1XT19"/>
<dbReference type="Gene3D" id="3.40.462.20">
    <property type="match status" value="1"/>
</dbReference>
<dbReference type="RefSeq" id="XP_016215735.1">
    <property type="nucleotide sequence ID" value="XM_016356212.1"/>
</dbReference>
<dbReference type="InterPro" id="IPR036318">
    <property type="entry name" value="FAD-bd_PCMH-like_sf"/>
</dbReference>
<dbReference type="InterPro" id="IPR016169">
    <property type="entry name" value="FAD-bd_PCMH_sub2"/>
</dbReference>
<dbReference type="InterPro" id="IPR016167">
    <property type="entry name" value="FAD-bd_PCMH_sub1"/>
</dbReference>
<feature type="region of interest" description="Disordered" evidence="5">
    <location>
        <begin position="1"/>
        <end position="22"/>
    </location>
</feature>
<comment type="similarity">
    <text evidence="1">Belongs to the oxygen-dependent FAD-linked oxidoreductase family.</text>
</comment>
<dbReference type="PANTHER" id="PTHR42973">
    <property type="entry name" value="BINDING OXIDOREDUCTASE, PUTATIVE (AFU_ORTHOLOGUE AFUA_1G17690)-RELATED"/>
    <property type="match status" value="1"/>
</dbReference>
<evidence type="ECO:0000313" key="8">
    <source>
        <dbReference type="Proteomes" id="UP000053259"/>
    </source>
</evidence>
<dbReference type="HOGENOM" id="CLU_018354_10_1_1"/>
<dbReference type="AlphaFoldDB" id="A0A0D1XT19"/>
<evidence type="ECO:0000256" key="4">
    <source>
        <dbReference type="ARBA" id="ARBA00023002"/>
    </source>
</evidence>
<dbReference type="Pfam" id="PF08031">
    <property type="entry name" value="BBE"/>
    <property type="match status" value="1"/>
</dbReference>
<dbReference type="PANTHER" id="PTHR42973:SF17">
    <property type="entry name" value="OXIDASE, PUTATIVE (AFU_ORTHOLOGUE AFUA_6G14340)-RELATED"/>
    <property type="match status" value="1"/>
</dbReference>
<dbReference type="Proteomes" id="UP000053259">
    <property type="component" value="Unassembled WGS sequence"/>
</dbReference>
<dbReference type="GO" id="GO:0016491">
    <property type="term" value="F:oxidoreductase activity"/>
    <property type="evidence" value="ECO:0007669"/>
    <property type="project" value="UniProtKB-KW"/>
</dbReference>
<dbReference type="InterPro" id="IPR016166">
    <property type="entry name" value="FAD-bd_PCMH"/>
</dbReference>
<feature type="compositionally biased region" description="Polar residues" evidence="5">
    <location>
        <begin position="9"/>
        <end position="22"/>
    </location>
</feature>
<sequence length="531" mass="58298">MVKSLLRRPSSTPHSASTSNCSSRHSLRYDLLRAVGGERKCIAFPEQSSYRTSTVGCNLEISVKPAAIAFPRKVQHIQDLVTTSAKHGLNVQARSGGHSYGNYGLGGMDGAIVIDLKYFQYVSVDHSTWIATVGAGARLEDVTKQLYANGQRAMAHGTCPSVGIGGHATIGGLGPTSRLWGATLDHIEEMTVVLADGRLVDASAKKNKDLFFALRGAASSLGIVVEFKFRTRPAPQEAVQFSCSLSGSYSSMSGSLRDWQAIVTDPSLNWKIFSQVIITTLGMNITGTYFGSEEDFKLEPFAQRFIYAKPKRPAPKRARSSGSLRRIFKHNGMLQSTRREPTTRISVQVYKDNWLGLIREWAGGRFLSKLLGRPSHFYHKSLTIQKSQQIEAGAIDRLLTYLDSAKKGTPMWFIIFDLAGGAVNEVPVDATAFQHREATIYCQSYAISLGRVSDSSKEFIRTVNEIVESGIGSGKNNGIYPGYVDPELKSAQRQYWGGNLERLEGIKMKYDPGDLFKNPQSVTPAYAQSLS</sequence>
<feature type="domain" description="FAD-binding PCMH-type" evidence="6">
    <location>
        <begin position="61"/>
        <end position="234"/>
    </location>
</feature>
<evidence type="ECO:0000256" key="5">
    <source>
        <dbReference type="SAM" id="MobiDB-lite"/>
    </source>
</evidence>
<dbReference type="PROSITE" id="PS51387">
    <property type="entry name" value="FAD_PCMH"/>
    <property type="match status" value="1"/>
</dbReference>
<dbReference type="GO" id="GO:0071949">
    <property type="term" value="F:FAD binding"/>
    <property type="evidence" value="ECO:0007669"/>
    <property type="project" value="InterPro"/>
</dbReference>
<evidence type="ECO:0000259" key="6">
    <source>
        <dbReference type="PROSITE" id="PS51387"/>
    </source>
</evidence>
<dbReference type="InterPro" id="IPR006094">
    <property type="entry name" value="Oxid_FAD_bind_N"/>
</dbReference>
<dbReference type="Gene3D" id="3.30.43.10">
    <property type="entry name" value="Uridine Diphospho-n-acetylenolpyruvylglucosamine Reductase, domain 2"/>
    <property type="match status" value="1"/>
</dbReference>
<evidence type="ECO:0000256" key="1">
    <source>
        <dbReference type="ARBA" id="ARBA00005466"/>
    </source>
</evidence>
<keyword evidence="2" id="KW-0285">Flavoprotein</keyword>
<reference evidence="7 8" key="1">
    <citation type="submission" date="2015-01" db="EMBL/GenBank/DDBJ databases">
        <title>The Genome Sequence of Ochroconis gallopava CBS43764.</title>
        <authorList>
            <consortium name="The Broad Institute Genomics Platform"/>
            <person name="Cuomo C."/>
            <person name="de Hoog S."/>
            <person name="Gorbushina A."/>
            <person name="Stielow B."/>
            <person name="Teixiera M."/>
            <person name="Abouelleil A."/>
            <person name="Chapman S.B."/>
            <person name="Priest M."/>
            <person name="Young S.K."/>
            <person name="Wortman J."/>
            <person name="Nusbaum C."/>
            <person name="Birren B."/>
        </authorList>
    </citation>
    <scope>NUCLEOTIDE SEQUENCE [LARGE SCALE GENOMIC DNA]</scope>
    <source>
        <strain evidence="7 8">CBS 43764</strain>
    </source>
</reference>
<accession>A0A0D1XT19</accession>
<keyword evidence="3" id="KW-0274">FAD</keyword>
<protein>
    <recommendedName>
        <fullName evidence="6">FAD-binding PCMH-type domain-containing protein</fullName>
    </recommendedName>
</protein>
<dbReference type="Pfam" id="PF01565">
    <property type="entry name" value="FAD_binding_4"/>
    <property type="match status" value="1"/>
</dbReference>
<dbReference type="STRING" id="253628.A0A0D1XT19"/>
<gene>
    <name evidence="7" type="ORF">PV09_03067</name>
</gene>